<dbReference type="InterPro" id="IPR036378">
    <property type="entry name" value="FAS1_dom_sf"/>
</dbReference>
<feature type="signal peptide" evidence="9">
    <location>
        <begin position="1"/>
        <end position="23"/>
    </location>
</feature>
<dbReference type="AlphaFoldDB" id="A0AAV8R9N2"/>
<keyword evidence="4" id="KW-0325">Glycoprotein</keyword>
<dbReference type="PANTHER" id="PTHR32382:SF37">
    <property type="entry name" value="OS02G0461000 PROTEIN"/>
    <property type="match status" value="1"/>
</dbReference>
<keyword evidence="3" id="KW-1003">Cell membrane</keyword>
<comment type="subcellular location">
    <subcellularLocation>
        <location evidence="1">Cell membrane</location>
        <topology evidence="1">Lipid-anchor</topology>
        <topology evidence="1">GPI-anchor</topology>
    </subcellularLocation>
</comment>
<feature type="compositionally biased region" description="Polar residues" evidence="8">
    <location>
        <begin position="254"/>
        <end position="281"/>
    </location>
</feature>
<keyword evidence="12" id="KW-1185">Reference proteome</keyword>
<evidence type="ECO:0000259" key="10">
    <source>
        <dbReference type="PROSITE" id="PS50213"/>
    </source>
</evidence>
<dbReference type="InterPro" id="IPR000782">
    <property type="entry name" value="FAS1_domain"/>
</dbReference>
<reference evidence="11 12" key="1">
    <citation type="submission" date="2022-12" db="EMBL/GenBank/DDBJ databases">
        <title>Chromosome-scale assembly of the Ensete ventricosum genome.</title>
        <authorList>
            <person name="Dussert Y."/>
            <person name="Stocks J."/>
            <person name="Wendawek A."/>
            <person name="Woldeyes F."/>
            <person name="Nichols R.A."/>
            <person name="Borrell J.S."/>
        </authorList>
    </citation>
    <scope>NUCLEOTIDE SEQUENCE [LARGE SCALE GENOMIC DNA]</scope>
    <source>
        <strain evidence="12">cv. Maze</strain>
        <tissue evidence="11">Seeds</tissue>
    </source>
</reference>
<dbReference type="GO" id="GO:0098552">
    <property type="term" value="C:side of membrane"/>
    <property type="evidence" value="ECO:0007669"/>
    <property type="project" value="UniProtKB-KW"/>
</dbReference>
<dbReference type="EMBL" id="JAQQAF010000003">
    <property type="protein sequence ID" value="KAJ8500873.1"/>
    <property type="molecule type" value="Genomic_DNA"/>
</dbReference>
<comment type="caution">
    <text evidence="11">The sequence shown here is derived from an EMBL/GenBank/DDBJ whole genome shotgun (WGS) entry which is preliminary data.</text>
</comment>
<dbReference type="PROSITE" id="PS50213">
    <property type="entry name" value="FAS1"/>
    <property type="match status" value="1"/>
</dbReference>
<accession>A0AAV8R9N2</accession>
<evidence type="ECO:0000256" key="6">
    <source>
        <dbReference type="ARBA" id="ARBA00023136"/>
    </source>
</evidence>
<proteinExistence type="inferred from homology"/>
<comment type="similarity">
    <text evidence="2">Belongs to the fasciclin-like AGP family.</text>
</comment>
<evidence type="ECO:0000256" key="7">
    <source>
        <dbReference type="ARBA" id="ARBA00023288"/>
    </source>
</evidence>
<keyword evidence="6" id="KW-0472">Membrane</keyword>
<evidence type="ECO:0000256" key="2">
    <source>
        <dbReference type="ARBA" id="ARBA00007843"/>
    </source>
</evidence>
<evidence type="ECO:0000256" key="8">
    <source>
        <dbReference type="SAM" id="MobiDB-lite"/>
    </source>
</evidence>
<gene>
    <name evidence="11" type="ORF">OPV22_011425</name>
</gene>
<feature type="compositionally biased region" description="Low complexity" evidence="8">
    <location>
        <begin position="297"/>
        <end position="308"/>
    </location>
</feature>
<evidence type="ECO:0000256" key="9">
    <source>
        <dbReference type="SAM" id="SignalP"/>
    </source>
</evidence>
<feature type="compositionally biased region" description="Low complexity" evidence="8">
    <location>
        <begin position="171"/>
        <end position="217"/>
    </location>
</feature>
<sequence length="330" mass="32992">MASKPRTLVSFLLLALFLSSAAAFDVMEFLSPYPDYSTFTKYLTDMKLVDVINSRQTVTVLVLDNTAIAPLTSLPADKLKSAISVHILLGYYDPYVLDGDLNKSALLPTLLGSSGAGLLNYTEMPDDQMEFGSAAPGAPHDSKVIKVVGARPYNLSVLQIDKAILPPGVGSAVPATSTPPAATPSKATAAPPTTTPATSVTPSPAPENNGNPAVPVAAPNPGPTTPVEAPATSASASVASPKPSTSTPVEAPKPSTSANTPAGAPQSSANTPVEAPLSSTGAPVEAPEPSTGAPVEAPAQAPGPSSSAARVVAGLTLGLTMGAAAILGAI</sequence>
<feature type="compositionally biased region" description="Low complexity" evidence="8">
    <location>
        <begin position="225"/>
        <end position="249"/>
    </location>
</feature>
<evidence type="ECO:0000256" key="5">
    <source>
        <dbReference type="ARBA" id="ARBA00022729"/>
    </source>
</evidence>
<keyword evidence="5 9" id="KW-0732">Signal</keyword>
<organism evidence="11 12">
    <name type="scientific">Ensete ventricosum</name>
    <name type="common">Abyssinian banana</name>
    <name type="synonym">Musa ensete</name>
    <dbReference type="NCBI Taxonomy" id="4639"/>
    <lineage>
        <taxon>Eukaryota</taxon>
        <taxon>Viridiplantae</taxon>
        <taxon>Streptophyta</taxon>
        <taxon>Embryophyta</taxon>
        <taxon>Tracheophyta</taxon>
        <taxon>Spermatophyta</taxon>
        <taxon>Magnoliopsida</taxon>
        <taxon>Liliopsida</taxon>
        <taxon>Zingiberales</taxon>
        <taxon>Musaceae</taxon>
        <taxon>Ensete</taxon>
    </lineage>
</organism>
<keyword evidence="7" id="KW-0449">Lipoprotein</keyword>
<dbReference type="InterPro" id="IPR033254">
    <property type="entry name" value="Plant_FLA"/>
</dbReference>
<feature type="domain" description="FAS1" evidence="10">
    <location>
        <begin position="23"/>
        <end position="164"/>
    </location>
</feature>
<evidence type="ECO:0000256" key="3">
    <source>
        <dbReference type="ARBA" id="ARBA00022475"/>
    </source>
</evidence>
<evidence type="ECO:0000256" key="1">
    <source>
        <dbReference type="ARBA" id="ARBA00004609"/>
    </source>
</evidence>
<feature type="region of interest" description="Disordered" evidence="8">
    <location>
        <begin position="171"/>
        <end position="308"/>
    </location>
</feature>
<dbReference type="PANTHER" id="PTHR32382">
    <property type="entry name" value="FASCICLIN-LIKE ARABINOGALACTAN PROTEIN"/>
    <property type="match status" value="1"/>
</dbReference>
<protein>
    <recommendedName>
        <fullName evidence="10">FAS1 domain-containing protein</fullName>
    </recommendedName>
</protein>
<dbReference type="Proteomes" id="UP001222027">
    <property type="component" value="Unassembled WGS sequence"/>
</dbReference>
<evidence type="ECO:0000313" key="12">
    <source>
        <dbReference type="Proteomes" id="UP001222027"/>
    </source>
</evidence>
<dbReference type="GO" id="GO:0005886">
    <property type="term" value="C:plasma membrane"/>
    <property type="evidence" value="ECO:0007669"/>
    <property type="project" value="UniProtKB-SubCell"/>
</dbReference>
<feature type="chain" id="PRO_5043967387" description="FAS1 domain-containing protein" evidence="9">
    <location>
        <begin position="24"/>
        <end position="330"/>
    </location>
</feature>
<name>A0AAV8R9N2_ENSVE</name>
<evidence type="ECO:0000313" key="11">
    <source>
        <dbReference type="EMBL" id="KAJ8500873.1"/>
    </source>
</evidence>
<dbReference type="Gene3D" id="2.30.180.10">
    <property type="entry name" value="FAS1 domain"/>
    <property type="match status" value="1"/>
</dbReference>
<keyword evidence="4" id="KW-0336">GPI-anchor</keyword>
<evidence type="ECO:0000256" key="4">
    <source>
        <dbReference type="ARBA" id="ARBA00022622"/>
    </source>
</evidence>
<dbReference type="SUPFAM" id="SSF82153">
    <property type="entry name" value="FAS1 domain"/>
    <property type="match status" value="1"/>
</dbReference>